<dbReference type="InterPro" id="IPR002828">
    <property type="entry name" value="SurE-like_Pase/nucleotidase"/>
</dbReference>
<dbReference type="GO" id="GO:0005737">
    <property type="term" value="C:cytoplasm"/>
    <property type="evidence" value="ECO:0007669"/>
    <property type="project" value="UniProtKB-SubCell"/>
</dbReference>
<keyword evidence="5 7" id="KW-0547">Nucleotide-binding</keyword>
<comment type="function">
    <text evidence="7">Nucleotidase that shows phosphatase activity on nucleoside 5'-monophosphates.</text>
</comment>
<keyword evidence="3 7" id="KW-0963">Cytoplasm</keyword>
<feature type="binding site" evidence="7">
    <location>
        <position position="8"/>
    </location>
    <ligand>
        <name>a divalent metal cation</name>
        <dbReference type="ChEBI" id="CHEBI:60240"/>
    </ligand>
</feature>
<comment type="subcellular location">
    <subcellularLocation>
        <location evidence="7">Cytoplasm</location>
    </subcellularLocation>
</comment>
<comment type="caution">
    <text evidence="7">Lacks conserved residue(s) required for the propagation of feature annotation.</text>
</comment>
<keyword evidence="10" id="KW-1185">Reference proteome</keyword>
<evidence type="ECO:0000256" key="3">
    <source>
        <dbReference type="ARBA" id="ARBA00022490"/>
    </source>
</evidence>
<dbReference type="STRING" id="434131.NRI_0358"/>
<dbReference type="HOGENOM" id="CLU_045192_1_2_5"/>
<evidence type="ECO:0000256" key="7">
    <source>
        <dbReference type="HAMAP-Rule" id="MF_00060"/>
    </source>
</evidence>
<name>C6V4M8_NEORI</name>
<feature type="domain" description="Survival protein SurE-like phosphatase/nucleotidase" evidence="8">
    <location>
        <begin position="4"/>
        <end position="179"/>
    </location>
</feature>
<dbReference type="HAMAP" id="MF_00060">
    <property type="entry name" value="SurE"/>
    <property type="match status" value="1"/>
</dbReference>
<dbReference type="NCBIfam" id="TIGR00087">
    <property type="entry name" value="surE"/>
    <property type="match status" value="1"/>
</dbReference>
<evidence type="ECO:0000256" key="4">
    <source>
        <dbReference type="ARBA" id="ARBA00022723"/>
    </source>
</evidence>
<dbReference type="GO" id="GO:0046872">
    <property type="term" value="F:metal ion binding"/>
    <property type="evidence" value="ECO:0007669"/>
    <property type="project" value="UniProtKB-UniRule"/>
</dbReference>
<gene>
    <name evidence="7" type="primary">surE</name>
    <name evidence="9" type="ordered locus">NRI_0358</name>
</gene>
<sequence>MRALITNDDGFDSPGLKLLREFVLSIGFLETITVAPKTNRTASSHAVSLDKKLKIEEIAENVFSVDGTPADCVITAFHDPRLTKNGVPDVVFSGVNIGANLGIDTIYSGTIAAAMQGMLSGTASFAFSQFYSSSPNTMSWNIDNPHIKKYILSMLEKVDILKNCVLNINIPECQVIGVKHVPQYSNIDVRNKKESAIRARPHEEENEKYVTIEATSSPQFCEFLRSGYVTVTPVGCDLTHYAALKFLDKSSSLV</sequence>
<feature type="binding site" evidence="7">
    <location>
        <position position="96"/>
    </location>
    <ligand>
        <name>a divalent metal cation</name>
        <dbReference type="ChEBI" id="CHEBI:60240"/>
    </ligand>
</feature>
<dbReference type="Gene3D" id="3.40.1210.10">
    <property type="entry name" value="Survival protein SurE-like phosphatase/nucleotidase"/>
    <property type="match status" value="1"/>
</dbReference>
<keyword evidence="6 7" id="KW-0378">Hydrolase</keyword>
<evidence type="ECO:0000313" key="10">
    <source>
        <dbReference type="Proteomes" id="UP000001627"/>
    </source>
</evidence>
<dbReference type="OrthoDB" id="9780815at2"/>
<dbReference type="Proteomes" id="UP000001627">
    <property type="component" value="Chromosome"/>
</dbReference>
<dbReference type="SUPFAM" id="SSF64167">
    <property type="entry name" value="SurE-like"/>
    <property type="match status" value="1"/>
</dbReference>
<dbReference type="Pfam" id="PF01975">
    <property type="entry name" value="SurE"/>
    <property type="match status" value="1"/>
</dbReference>
<dbReference type="KEGG" id="nri:NRI_0358"/>
<comment type="cofactor">
    <cofactor evidence="7">
        <name>a divalent metal cation</name>
        <dbReference type="ChEBI" id="CHEBI:60240"/>
    </cofactor>
    <text evidence="7">Binds 1 divalent metal cation per subunit.</text>
</comment>
<organism evidence="9 10">
    <name type="scientific">Neorickettsia risticii (strain Illinois)</name>
    <dbReference type="NCBI Taxonomy" id="434131"/>
    <lineage>
        <taxon>Bacteria</taxon>
        <taxon>Pseudomonadati</taxon>
        <taxon>Pseudomonadota</taxon>
        <taxon>Alphaproteobacteria</taxon>
        <taxon>Rickettsiales</taxon>
        <taxon>Anaplasmataceae</taxon>
        <taxon>Neorickettsia</taxon>
    </lineage>
</organism>
<evidence type="ECO:0000256" key="6">
    <source>
        <dbReference type="ARBA" id="ARBA00022801"/>
    </source>
</evidence>
<proteinExistence type="inferred from homology"/>
<reference evidence="9 10" key="1">
    <citation type="journal article" date="2009" name="Nucleic Acids Res.">
        <title>Analysis of complete genome sequence of Neorickettsia risticii: causative agent of Potomac horse fever.</title>
        <authorList>
            <person name="Lin M."/>
            <person name="Zhang C."/>
            <person name="Gibson K."/>
            <person name="Rikihisa Y."/>
        </authorList>
    </citation>
    <scope>NUCLEOTIDE SEQUENCE [LARGE SCALE GENOMIC DNA]</scope>
    <source>
        <strain evidence="9 10">Illinois</strain>
    </source>
</reference>
<dbReference type="GO" id="GO:0008253">
    <property type="term" value="F:5'-nucleotidase activity"/>
    <property type="evidence" value="ECO:0007669"/>
    <property type="project" value="UniProtKB-UniRule"/>
</dbReference>
<evidence type="ECO:0000256" key="5">
    <source>
        <dbReference type="ARBA" id="ARBA00022741"/>
    </source>
</evidence>
<evidence type="ECO:0000259" key="8">
    <source>
        <dbReference type="Pfam" id="PF01975"/>
    </source>
</evidence>
<keyword evidence="4 7" id="KW-0479">Metal-binding</keyword>
<dbReference type="GO" id="GO:0004309">
    <property type="term" value="F:exopolyphosphatase activity"/>
    <property type="evidence" value="ECO:0007669"/>
    <property type="project" value="TreeGrafter"/>
</dbReference>
<protein>
    <recommendedName>
        <fullName evidence="7">5'-nucleotidase SurE</fullName>
        <ecNumber evidence="7">3.1.3.5</ecNumber>
    </recommendedName>
    <alternativeName>
        <fullName evidence="7">Nucleoside 5'-monophosphate phosphohydrolase</fullName>
    </alternativeName>
</protein>
<dbReference type="EMBL" id="CP001431">
    <property type="protein sequence ID" value="ACT69355.1"/>
    <property type="molecule type" value="Genomic_DNA"/>
</dbReference>
<dbReference type="InterPro" id="IPR036523">
    <property type="entry name" value="SurE-like_sf"/>
</dbReference>
<dbReference type="AlphaFoldDB" id="C6V4M8"/>
<evidence type="ECO:0000313" key="9">
    <source>
        <dbReference type="EMBL" id="ACT69355.1"/>
    </source>
</evidence>
<evidence type="ECO:0000256" key="2">
    <source>
        <dbReference type="ARBA" id="ARBA00011062"/>
    </source>
</evidence>
<dbReference type="GO" id="GO:0000166">
    <property type="term" value="F:nucleotide binding"/>
    <property type="evidence" value="ECO:0007669"/>
    <property type="project" value="UniProtKB-KW"/>
</dbReference>
<dbReference type="EC" id="3.1.3.5" evidence="7"/>
<dbReference type="PANTHER" id="PTHR30457:SF12">
    <property type="entry name" value="5'_3'-NUCLEOTIDASE SURE"/>
    <property type="match status" value="1"/>
</dbReference>
<evidence type="ECO:0000256" key="1">
    <source>
        <dbReference type="ARBA" id="ARBA00000815"/>
    </source>
</evidence>
<dbReference type="GO" id="GO:0008254">
    <property type="term" value="F:3'-nucleotidase activity"/>
    <property type="evidence" value="ECO:0007669"/>
    <property type="project" value="TreeGrafter"/>
</dbReference>
<comment type="similarity">
    <text evidence="2 7">Belongs to the SurE nucleotidase family.</text>
</comment>
<feature type="binding site" evidence="7">
    <location>
        <position position="9"/>
    </location>
    <ligand>
        <name>a divalent metal cation</name>
        <dbReference type="ChEBI" id="CHEBI:60240"/>
    </ligand>
</feature>
<dbReference type="PANTHER" id="PTHR30457">
    <property type="entry name" value="5'-NUCLEOTIDASE SURE"/>
    <property type="match status" value="1"/>
</dbReference>
<accession>C6V4M8</accession>
<comment type="catalytic activity">
    <reaction evidence="1 7">
        <text>a ribonucleoside 5'-phosphate + H2O = a ribonucleoside + phosphate</text>
        <dbReference type="Rhea" id="RHEA:12484"/>
        <dbReference type="ChEBI" id="CHEBI:15377"/>
        <dbReference type="ChEBI" id="CHEBI:18254"/>
        <dbReference type="ChEBI" id="CHEBI:43474"/>
        <dbReference type="ChEBI" id="CHEBI:58043"/>
        <dbReference type="EC" id="3.1.3.5"/>
    </reaction>
</comment>
<dbReference type="eggNOG" id="COG0496">
    <property type="taxonomic scope" value="Bacteria"/>
</dbReference>
<dbReference type="InterPro" id="IPR030048">
    <property type="entry name" value="SurE"/>
</dbReference>